<accession>A0A0F9IDF6</accession>
<sequence>MNENEVNTIKRRENFASEELVIKLEEQINWLEDTPEAIESTPFTETKKEISHAPIKIRKKRRTLTGQYYQALLHKNPMICLLVIGGFIGCFYSVFTISNGSMVYLSQNWWWIPLSTIIIGPFGLVFLALILPFIPWIIYIAFYVLIHVGS</sequence>
<organism evidence="2">
    <name type="scientific">marine sediment metagenome</name>
    <dbReference type="NCBI Taxonomy" id="412755"/>
    <lineage>
        <taxon>unclassified sequences</taxon>
        <taxon>metagenomes</taxon>
        <taxon>ecological metagenomes</taxon>
    </lineage>
</organism>
<dbReference type="EMBL" id="LAZR01014367">
    <property type="protein sequence ID" value="KKM17799.1"/>
    <property type="molecule type" value="Genomic_DNA"/>
</dbReference>
<feature type="transmembrane region" description="Helical" evidence="1">
    <location>
        <begin position="117"/>
        <end position="146"/>
    </location>
</feature>
<keyword evidence="1" id="KW-1133">Transmembrane helix</keyword>
<gene>
    <name evidence="2" type="ORF">LCGC14_1672120</name>
</gene>
<name>A0A0F9IDF6_9ZZZZ</name>
<feature type="transmembrane region" description="Helical" evidence="1">
    <location>
        <begin position="78"/>
        <end position="97"/>
    </location>
</feature>
<dbReference type="AlphaFoldDB" id="A0A0F9IDF6"/>
<comment type="caution">
    <text evidence="2">The sequence shown here is derived from an EMBL/GenBank/DDBJ whole genome shotgun (WGS) entry which is preliminary data.</text>
</comment>
<protein>
    <submittedName>
        <fullName evidence="2">Uncharacterized protein</fullName>
    </submittedName>
</protein>
<keyword evidence="1" id="KW-0472">Membrane</keyword>
<reference evidence="2" key="1">
    <citation type="journal article" date="2015" name="Nature">
        <title>Complex archaea that bridge the gap between prokaryotes and eukaryotes.</title>
        <authorList>
            <person name="Spang A."/>
            <person name="Saw J.H."/>
            <person name="Jorgensen S.L."/>
            <person name="Zaremba-Niedzwiedzka K."/>
            <person name="Martijn J."/>
            <person name="Lind A.E."/>
            <person name="van Eijk R."/>
            <person name="Schleper C."/>
            <person name="Guy L."/>
            <person name="Ettema T.J."/>
        </authorList>
    </citation>
    <scope>NUCLEOTIDE SEQUENCE</scope>
</reference>
<evidence type="ECO:0000313" key="2">
    <source>
        <dbReference type="EMBL" id="KKM17799.1"/>
    </source>
</evidence>
<keyword evidence="1" id="KW-0812">Transmembrane</keyword>
<proteinExistence type="predicted"/>
<evidence type="ECO:0000256" key="1">
    <source>
        <dbReference type="SAM" id="Phobius"/>
    </source>
</evidence>